<name>L0A1G8_DEIPD</name>
<keyword evidence="6" id="KW-1185">Reference proteome</keyword>
<dbReference type="InterPro" id="IPR050807">
    <property type="entry name" value="TransReg_Diox_bact_type"/>
</dbReference>
<proteinExistence type="predicted"/>
<dbReference type="CDD" id="cd00093">
    <property type="entry name" value="HTH_XRE"/>
    <property type="match status" value="1"/>
</dbReference>
<evidence type="ECO:0000313" key="6">
    <source>
        <dbReference type="Proteomes" id="UP000010467"/>
    </source>
</evidence>
<dbReference type="InterPro" id="IPR010982">
    <property type="entry name" value="Lambda_DNA-bd_dom_sf"/>
</dbReference>
<dbReference type="Proteomes" id="UP000010467">
    <property type="component" value="Chromosome"/>
</dbReference>
<dbReference type="GO" id="GO:0003700">
    <property type="term" value="F:DNA-binding transcription factor activity"/>
    <property type="evidence" value="ECO:0007669"/>
    <property type="project" value="TreeGrafter"/>
</dbReference>
<dbReference type="PROSITE" id="PS50943">
    <property type="entry name" value="HTH_CROC1"/>
    <property type="match status" value="1"/>
</dbReference>
<accession>L0A1G8</accession>
<keyword evidence="1" id="KW-0805">Transcription regulation</keyword>
<sequence length="102" mass="11362">MWEGLYKLVTEVHNSIMPQLIENNVVGQNIRRYRQAANLNQEELAERVWGDPRRKGEVSVLENGKQVPTLAQLDKIAAALNIAAADLLTSVTNNDELARVPA</sequence>
<evidence type="ECO:0000313" key="5">
    <source>
        <dbReference type="EMBL" id="AFZ67022.1"/>
    </source>
</evidence>
<dbReference type="PANTHER" id="PTHR46797">
    <property type="entry name" value="HTH-TYPE TRANSCRIPTIONAL REGULATOR"/>
    <property type="match status" value="1"/>
</dbReference>
<feature type="domain" description="HTH cro/C1-type" evidence="4">
    <location>
        <begin position="30"/>
        <end position="87"/>
    </location>
</feature>
<dbReference type="Gene3D" id="1.10.260.40">
    <property type="entry name" value="lambda repressor-like DNA-binding domains"/>
    <property type="match status" value="1"/>
</dbReference>
<dbReference type="AlphaFoldDB" id="L0A1G8"/>
<organism evidence="5 6">
    <name type="scientific">Deinococcus peraridilitoris (strain DSM 19664 / LMG 22246 / CIP 109416 / KR-200)</name>
    <dbReference type="NCBI Taxonomy" id="937777"/>
    <lineage>
        <taxon>Bacteria</taxon>
        <taxon>Thermotogati</taxon>
        <taxon>Deinococcota</taxon>
        <taxon>Deinococci</taxon>
        <taxon>Deinococcales</taxon>
        <taxon>Deinococcaceae</taxon>
        <taxon>Deinococcus</taxon>
    </lineage>
</organism>
<dbReference type="STRING" id="937777.Deipe_1481"/>
<dbReference type="SMART" id="SM00530">
    <property type="entry name" value="HTH_XRE"/>
    <property type="match status" value="1"/>
</dbReference>
<dbReference type="InterPro" id="IPR001387">
    <property type="entry name" value="Cro/C1-type_HTH"/>
</dbReference>
<protein>
    <submittedName>
        <fullName evidence="5">Putative transcription factor, MBF1 like protein</fullName>
    </submittedName>
</protein>
<evidence type="ECO:0000259" key="4">
    <source>
        <dbReference type="PROSITE" id="PS50943"/>
    </source>
</evidence>
<dbReference type="Pfam" id="PF01381">
    <property type="entry name" value="HTH_3"/>
    <property type="match status" value="1"/>
</dbReference>
<evidence type="ECO:0000256" key="1">
    <source>
        <dbReference type="ARBA" id="ARBA00023015"/>
    </source>
</evidence>
<gene>
    <name evidence="5" type="ordered locus">Deipe_1481</name>
</gene>
<evidence type="ECO:0000256" key="3">
    <source>
        <dbReference type="ARBA" id="ARBA00023163"/>
    </source>
</evidence>
<evidence type="ECO:0000256" key="2">
    <source>
        <dbReference type="ARBA" id="ARBA00023125"/>
    </source>
</evidence>
<dbReference type="SUPFAM" id="SSF47413">
    <property type="entry name" value="lambda repressor-like DNA-binding domains"/>
    <property type="match status" value="1"/>
</dbReference>
<keyword evidence="2" id="KW-0238">DNA-binding</keyword>
<dbReference type="GO" id="GO:0005829">
    <property type="term" value="C:cytosol"/>
    <property type="evidence" value="ECO:0007669"/>
    <property type="project" value="TreeGrafter"/>
</dbReference>
<reference evidence="6" key="1">
    <citation type="submission" date="2012-03" db="EMBL/GenBank/DDBJ databases">
        <title>Complete sequence of chromosome of Deinococcus peraridilitoris DSM 19664.</title>
        <authorList>
            <person name="Lucas S."/>
            <person name="Copeland A."/>
            <person name="Lapidus A."/>
            <person name="Glavina del Rio T."/>
            <person name="Dalin E."/>
            <person name="Tice H."/>
            <person name="Bruce D."/>
            <person name="Goodwin L."/>
            <person name="Pitluck S."/>
            <person name="Peters L."/>
            <person name="Mikhailova N."/>
            <person name="Lu M."/>
            <person name="Kyrpides N."/>
            <person name="Mavromatis K."/>
            <person name="Ivanova N."/>
            <person name="Brettin T."/>
            <person name="Detter J.C."/>
            <person name="Han C."/>
            <person name="Larimer F."/>
            <person name="Land M."/>
            <person name="Hauser L."/>
            <person name="Markowitz V."/>
            <person name="Cheng J.-F."/>
            <person name="Hugenholtz P."/>
            <person name="Woyke T."/>
            <person name="Wu D."/>
            <person name="Pukall R."/>
            <person name="Steenblock K."/>
            <person name="Brambilla E."/>
            <person name="Klenk H.-P."/>
            <person name="Eisen J.A."/>
        </authorList>
    </citation>
    <scope>NUCLEOTIDE SEQUENCE [LARGE SCALE GENOMIC DNA]</scope>
    <source>
        <strain evidence="6">DSM 19664 / LMG 22246 / CIP 109416 / KR-200</strain>
    </source>
</reference>
<dbReference type="PANTHER" id="PTHR46797:SF23">
    <property type="entry name" value="HTH-TYPE TRANSCRIPTIONAL REGULATOR SUTR"/>
    <property type="match status" value="1"/>
</dbReference>
<dbReference type="KEGG" id="dpd:Deipe_1481"/>
<dbReference type="EMBL" id="CP003382">
    <property type="protein sequence ID" value="AFZ67022.1"/>
    <property type="molecule type" value="Genomic_DNA"/>
</dbReference>
<keyword evidence="3" id="KW-0804">Transcription</keyword>
<dbReference type="HOGENOM" id="CLU_2272776_0_0_0"/>
<dbReference type="GO" id="GO:0003677">
    <property type="term" value="F:DNA binding"/>
    <property type="evidence" value="ECO:0007669"/>
    <property type="project" value="UniProtKB-KW"/>
</dbReference>